<evidence type="ECO:0000313" key="1">
    <source>
        <dbReference type="EMBL" id="KAL3269469.1"/>
    </source>
</evidence>
<dbReference type="EMBL" id="JABFTP020000021">
    <property type="protein sequence ID" value="KAL3269469.1"/>
    <property type="molecule type" value="Genomic_DNA"/>
</dbReference>
<organism evidence="1 2">
    <name type="scientific">Cryptolaemus montrouzieri</name>
    <dbReference type="NCBI Taxonomy" id="559131"/>
    <lineage>
        <taxon>Eukaryota</taxon>
        <taxon>Metazoa</taxon>
        <taxon>Ecdysozoa</taxon>
        <taxon>Arthropoda</taxon>
        <taxon>Hexapoda</taxon>
        <taxon>Insecta</taxon>
        <taxon>Pterygota</taxon>
        <taxon>Neoptera</taxon>
        <taxon>Endopterygota</taxon>
        <taxon>Coleoptera</taxon>
        <taxon>Polyphaga</taxon>
        <taxon>Cucujiformia</taxon>
        <taxon>Coccinelloidea</taxon>
        <taxon>Coccinellidae</taxon>
        <taxon>Scymninae</taxon>
        <taxon>Scymnini</taxon>
        <taxon>Cryptolaemus</taxon>
    </lineage>
</organism>
<accession>A0ABD2MSP7</accession>
<keyword evidence="2" id="KW-1185">Reference proteome</keyword>
<comment type="caution">
    <text evidence="1">The sequence shown here is derived from an EMBL/GenBank/DDBJ whole genome shotgun (WGS) entry which is preliminary data.</text>
</comment>
<protein>
    <submittedName>
        <fullName evidence="1">Uncharacterized protein</fullName>
    </submittedName>
</protein>
<evidence type="ECO:0000313" key="2">
    <source>
        <dbReference type="Proteomes" id="UP001516400"/>
    </source>
</evidence>
<dbReference type="AlphaFoldDB" id="A0ABD2MSP7"/>
<gene>
    <name evidence="1" type="ORF">HHI36_008538</name>
</gene>
<sequence>MISEKSKFSTFDAFDDFINCSFDELCAYENIFRNQISVENQIAFVIKTEKMWVTFFDNITAKPLFACDSNTMLPKIFGRCNKFHRQKLEEINIATTSFELNFKGPEYITFRDIAREDIYYLLLCITAKIANIEAMVEDLNSSIKEMKKNVHDSPMENLATVMVKHLDLLEGIETKILWLKEEAQKTVFLEMLAMKNFNLKLRSC</sequence>
<reference evidence="1 2" key="1">
    <citation type="journal article" date="2021" name="BMC Biol.">
        <title>Horizontally acquired antibacterial genes associated with adaptive radiation of ladybird beetles.</title>
        <authorList>
            <person name="Li H.S."/>
            <person name="Tang X.F."/>
            <person name="Huang Y.H."/>
            <person name="Xu Z.Y."/>
            <person name="Chen M.L."/>
            <person name="Du X.Y."/>
            <person name="Qiu B.Y."/>
            <person name="Chen P.T."/>
            <person name="Zhang W."/>
            <person name="Slipinski A."/>
            <person name="Escalona H.E."/>
            <person name="Waterhouse R.M."/>
            <person name="Zwick A."/>
            <person name="Pang H."/>
        </authorList>
    </citation>
    <scope>NUCLEOTIDE SEQUENCE [LARGE SCALE GENOMIC DNA]</scope>
    <source>
        <strain evidence="1">SYSU2018</strain>
    </source>
</reference>
<proteinExistence type="predicted"/>
<dbReference type="Proteomes" id="UP001516400">
    <property type="component" value="Unassembled WGS sequence"/>
</dbReference>
<name>A0ABD2MSP7_9CUCU</name>